<evidence type="ECO:0000256" key="5">
    <source>
        <dbReference type="ARBA" id="ARBA00022519"/>
    </source>
</evidence>
<sequence length="222" mass="23390">MEAIGRILLGGFQRIAALALALAFTLGLFLVLPLIQSLAKSPTDMVQLSEWDPNNAPPPPPPPPEPEPEPEPEEEPPPPPEFDEAPPPMLDLAAMSSALDIGAGLGGYGSIAMGARLDALSGGDADDPFGLGALDQEPRATHQPGPSLTAKLRKRGPGQVRLIFIVDERGRVESPTVVSSSDPIFDRPAIDAVKKWKFEPGMRGGAPAQGRQSVTISFPGEK</sequence>
<evidence type="ECO:0000259" key="12">
    <source>
        <dbReference type="PROSITE" id="PS52015"/>
    </source>
</evidence>
<gene>
    <name evidence="13" type="ORF">Pla163_10320</name>
</gene>
<dbReference type="AlphaFoldDB" id="A0A518CXH2"/>
<dbReference type="Gene3D" id="3.30.1150.10">
    <property type="match status" value="1"/>
</dbReference>
<keyword evidence="5" id="KW-0997">Cell inner membrane</keyword>
<evidence type="ECO:0000256" key="11">
    <source>
        <dbReference type="SAM" id="Phobius"/>
    </source>
</evidence>
<feature type="region of interest" description="Disordered" evidence="10">
    <location>
        <begin position="128"/>
        <end position="149"/>
    </location>
</feature>
<dbReference type="EMBL" id="CP036290">
    <property type="protein sequence ID" value="QDU83931.1"/>
    <property type="molecule type" value="Genomic_DNA"/>
</dbReference>
<dbReference type="RefSeq" id="WP_145184539.1">
    <property type="nucleotide sequence ID" value="NZ_CP036290.1"/>
</dbReference>
<dbReference type="GO" id="GO:0015031">
    <property type="term" value="P:protein transport"/>
    <property type="evidence" value="ECO:0007669"/>
    <property type="project" value="UniProtKB-KW"/>
</dbReference>
<evidence type="ECO:0000256" key="4">
    <source>
        <dbReference type="ARBA" id="ARBA00022475"/>
    </source>
</evidence>
<keyword evidence="9 11" id="KW-0472">Membrane</keyword>
<dbReference type="OrthoDB" id="9810145at2"/>
<dbReference type="InterPro" id="IPR006260">
    <property type="entry name" value="TonB/TolA_C"/>
</dbReference>
<keyword evidence="8 11" id="KW-1133">Transmembrane helix</keyword>
<evidence type="ECO:0000256" key="9">
    <source>
        <dbReference type="ARBA" id="ARBA00023136"/>
    </source>
</evidence>
<dbReference type="GO" id="GO:0098797">
    <property type="term" value="C:plasma membrane protein complex"/>
    <property type="evidence" value="ECO:0007669"/>
    <property type="project" value="TreeGrafter"/>
</dbReference>
<evidence type="ECO:0000256" key="7">
    <source>
        <dbReference type="ARBA" id="ARBA00022927"/>
    </source>
</evidence>
<evidence type="ECO:0000313" key="14">
    <source>
        <dbReference type="Proteomes" id="UP000319342"/>
    </source>
</evidence>
<dbReference type="GO" id="GO:0031992">
    <property type="term" value="F:energy transducer activity"/>
    <property type="evidence" value="ECO:0007669"/>
    <property type="project" value="TreeGrafter"/>
</dbReference>
<dbReference type="InterPro" id="IPR051045">
    <property type="entry name" value="TonB-dependent_transducer"/>
</dbReference>
<dbReference type="InterPro" id="IPR037682">
    <property type="entry name" value="TonB_C"/>
</dbReference>
<keyword evidence="3" id="KW-0813">Transport</keyword>
<organism evidence="13 14">
    <name type="scientific">Rohdeia mirabilis</name>
    <dbReference type="NCBI Taxonomy" id="2528008"/>
    <lineage>
        <taxon>Bacteria</taxon>
        <taxon>Pseudomonadati</taxon>
        <taxon>Planctomycetota</taxon>
        <taxon>Planctomycetia</taxon>
        <taxon>Planctomycetia incertae sedis</taxon>
        <taxon>Rohdeia</taxon>
    </lineage>
</organism>
<feature type="region of interest" description="Disordered" evidence="10">
    <location>
        <begin position="46"/>
        <end position="88"/>
    </location>
</feature>
<comment type="subcellular location">
    <subcellularLocation>
        <location evidence="1">Cell inner membrane</location>
        <topology evidence="1">Single-pass membrane protein</topology>
        <orientation evidence="1">Periplasmic side</orientation>
    </subcellularLocation>
</comment>
<dbReference type="PANTHER" id="PTHR33446">
    <property type="entry name" value="PROTEIN TONB-RELATED"/>
    <property type="match status" value="1"/>
</dbReference>
<dbReference type="GO" id="GO:0055085">
    <property type="term" value="P:transmembrane transport"/>
    <property type="evidence" value="ECO:0007669"/>
    <property type="project" value="InterPro"/>
</dbReference>
<feature type="transmembrane region" description="Helical" evidence="11">
    <location>
        <begin position="15"/>
        <end position="35"/>
    </location>
</feature>
<name>A0A518CXH2_9BACT</name>
<dbReference type="Proteomes" id="UP000319342">
    <property type="component" value="Chromosome"/>
</dbReference>
<protein>
    <submittedName>
        <fullName evidence="13">Transport protein TonB</fullName>
    </submittedName>
</protein>
<reference evidence="13 14" key="1">
    <citation type="submission" date="2019-02" db="EMBL/GenBank/DDBJ databases">
        <title>Deep-cultivation of Planctomycetes and their phenomic and genomic characterization uncovers novel biology.</title>
        <authorList>
            <person name="Wiegand S."/>
            <person name="Jogler M."/>
            <person name="Boedeker C."/>
            <person name="Pinto D."/>
            <person name="Vollmers J."/>
            <person name="Rivas-Marin E."/>
            <person name="Kohn T."/>
            <person name="Peeters S.H."/>
            <person name="Heuer A."/>
            <person name="Rast P."/>
            <person name="Oberbeckmann S."/>
            <person name="Bunk B."/>
            <person name="Jeske O."/>
            <person name="Meyerdierks A."/>
            <person name="Storesund J.E."/>
            <person name="Kallscheuer N."/>
            <person name="Luecker S."/>
            <person name="Lage O.M."/>
            <person name="Pohl T."/>
            <person name="Merkel B.J."/>
            <person name="Hornburger P."/>
            <person name="Mueller R.-W."/>
            <person name="Bruemmer F."/>
            <person name="Labrenz M."/>
            <person name="Spormann A.M."/>
            <person name="Op den Camp H."/>
            <person name="Overmann J."/>
            <person name="Amann R."/>
            <person name="Jetten M.S.M."/>
            <person name="Mascher T."/>
            <person name="Medema M.H."/>
            <person name="Devos D.P."/>
            <person name="Kaster A.-K."/>
            <person name="Ovreas L."/>
            <person name="Rohde M."/>
            <person name="Galperin M.Y."/>
            <person name="Jogler C."/>
        </authorList>
    </citation>
    <scope>NUCLEOTIDE SEQUENCE [LARGE SCALE GENOMIC DNA]</scope>
    <source>
        <strain evidence="13 14">Pla163</strain>
    </source>
</reference>
<keyword evidence="4" id="KW-1003">Cell membrane</keyword>
<evidence type="ECO:0000256" key="10">
    <source>
        <dbReference type="SAM" id="MobiDB-lite"/>
    </source>
</evidence>
<comment type="similarity">
    <text evidence="2">Belongs to the TonB family.</text>
</comment>
<dbReference type="Pfam" id="PF03544">
    <property type="entry name" value="TonB_C"/>
    <property type="match status" value="1"/>
</dbReference>
<keyword evidence="7" id="KW-0653">Protein transport</keyword>
<dbReference type="PROSITE" id="PS52015">
    <property type="entry name" value="TONB_CTD"/>
    <property type="match status" value="1"/>
</dbReference>
<keyword evidence="6 11" id="KW-0812">Transmembrane</keyword>
<evidence type="ECO:0000256" key="1">
    <source>
        <dbReference type="ARBA" id="ARBA00004383"/>
    </source>
</evidence>
<feature type="compositionally biased region" description="Acidic residues" evidence="10">
    <location>
        <begin position="66"/>
        <end position="84"/>
    </location>
</feature>
<evidence type="ECO:0000256" key="2">
    <source>
        <dbReference type="ARBA" id="ARBA00006555"/>
    </source>
</evidence>
<proteinExistence type="inferred from homology"/>
<dbReference type="SUPFAM" id="SSF74653">
    <property type="entry name" value="TolA/TonB C-terminal domain"/>
    <property type="match status" value="1"/>
</dbReference>
<keyword evidence="14" id="KW-1185">Reference proteome</keyword>
<evidence type="ECO:0000256" key="3">
    <source>
        <dbReference type="ARBA" id="ARBA00022448"/>
    </source>
</evidence>
<feature type="domain" description="TonB C-terminal" evidence="12">
    <location>
        <begin position="132"/>
        <end position="222"/>
    </location>
</feature>
<feature type="region of interest" description="Disordered" evidence="10">
    <location>
        <begin position="201"/>
        <end position="222"/>
    </location>
</feature>
<evidence type="ECO:0000313" key="13">
    <source>
        <dbReference type="EMBL" id="QDU83931.1"/>
    </source>
</evidence>
<evidence type="ECO:0000256" key="6">
    <source>
        <dbReference type="ARBA" id="ARBA00022692"/>
    </source>
</evidence>
<accession>A0A518CXH2</accession>
<dbReference type="PANTHER" id="PTHR33446:SF2">
    <property type="entry name" value="PROTEIN TONB"/>
    <property type="match status" value="1"/>
</dbReference>
<evidence type="ECO:0000256" key="8">
    <source>
        <dbReference type="ARBA" id="ARBA00022989"/>
    </source>
</evidence>
<feature type="compositionally biased region" description="Pro residues" evidence="10">
    <location>
        <begin position="55"/>
        <end position="65"/>
    </location>
</feature>
<dbReference type="NCBIfam" id="TIGR01352">
    <property type="entry name" value="tonB_Cterm"/>
    <property type="match status" value="1"/>
</dbReference>